<evidence type="ECO:0000313" key="2">
    <source>
        <dbReference type="Proteomes" id="UP000024635"/>
    </source>
</evidence>
<dbReference type="Proteomes" id="UP000024635">
    <property type="component" value="Unassembled WGS sequence"/>
</dbReference>
<evidence type="ECO:0000313" key="1">
    <source>
        <dbReference type="EMBL" id="EYC29559.1"/>
    </source>
</evidence>
<name>A0A016VPT4_9BILA</name>
<reference evidence="2" key="1">
    <citation type="journal article" date="2015" name="Nat. Genet.">
        <title>The genome and transcriptome of the zoonotic hookworm Ancylostoma ceylanicum identify infection-specific gene families.</title>
        <authorList>
            <person name="Schwarz E.M."/>
            <person name="Hu Y."/>
            <person name="Antoshechkin I."/>
            <person name="Miller M.M."/>
            <person name="Sternberg P.W."/>
            <person name="Aroian R.V."/>
        </authorList>
    </citation>
    <scope>NUCLEOTIDE SEQUENCE</scope>
    <source>
        <strain evidence="2">HY135</strain>
    </source>
</reference>
<organism evidence="1 2">
    <name type="scientific">Ancylostoma ceylanicum</name>
    <dbReference type="NCBI Taxonomy" id="53326"/>
    <lineage>
        <taxon>Eukaryota</taxon>
        <taxon>Metazoa</taxon>
        <taxon>Ecdysozoa</taxon>
        <taxon>Nematoda</taxon>
        <taxon>Chromadorea</taxon>
        <taxon>Rhabditida</taxon>
        <taxon>Rhabditina</taxon>
        <taxon>Rhabditomorpha</taxon>
        <taxon>Strongyloidea</taxon>
        <taxon>Ancylostomatidae</taxon>
        <taxon>Ancylostomatinae</taxon>
        <taxon>Ancylostoma</taxon>
    </lineage>
</organism>
<accession>A0A016VPT4</accession>
<comment type="caution">
    <text evidence="1">The sequence shown here is derived from an EMBL/GenBank/DDBJ whole genome shotgun (WGS) entry which is preliminary data.</text>
</comment>
<sequence length="82" mass="9084">MPAGMSCDADQSEVERQNDERFHLQIQFELFATTGKTTNNMRITAGRDSLDSLRAESAGRIRLVYLDDFAAESNTVGDGNKV</sequence>
<proteinExistence type="predicted"/>
<gene>
    <name evidence="1" type="primary">Acey_s0006.g3035</name>
    <name evidence="1" type="ORF">Y032_0006g3035</name>
</gene>
<dbReference type="EMBL" id="JARK01001342">
    <property type="protein sequence ID" value="EYC29559.1"/>
    <property type="molecule type" value="Genomic_DNA"/>
</dbReference>
<protein>
    <submittedName>
        <fullName evidence="1">Uncharacterized protein</fullName>
    </submittedName>
</protein>
<dbReference type="AlphaFoldDB" id="A0A016VPT4"/>
<keyword evidence="2" id="KW-1185">Reference proteome</keyword>